<evidence type="ECO:0000313" key="3">
    <source>
        <dbReference type="Proteomes" id="UP000265000"/>
    </source>
</evidence>
<sequence length="79" mass="9217">MNMSDLKCLPSSCLSLILIFLTLYLTPSPSTQDEPGQLKIYLPKKLLECLPKCSSLPKERHRWNTNEVRKRHTRMGRYP</sequence>
<name>A0A3Q2P0X5_FUNHE</name>
<reference evidence="2" key="2">
    <citation type="submission" date="2025-09" db="UniProtKB">
        <authorList>
            <consortium name="Ensembl"/>
        </authorList>
    </citation>
    <scope>IDENTIFICATION</scope>
</reference>
<dbReference type="Proteomes" id="UP000265000">
    <property type="component" value="Unplaced"/>
</dbReference>
<protein>
    <submittedName>
        <fullName evidence="2">Calmodulin binding transcription activator 1</fullName>
    </submittedName>
</protein>
<proteinExistence type="predicted"/>
<evidence type="ECO:0000256" key="1">
    <source>
        <dbReference type="SAM" id="SignalP"/>
    </source>
</evidence>
<reference evidence="2" key="1">
    <citation type="submission" date="2025-08" db="UniProtKB">
        <authorList>
            <consortium name="Ensembl"/>
        </authorList>
    </citation>
    <scope>IDENTIFICATION</scope>
</reference>
<dbReference type="AlphaFoldDB" id="A0A3Q2P0X5"/>
<dbReference type="Ensembl" id="ENSFHET00000006913.1">
    <property type="protein sequence ID" value="ENSFHEP00000005596.1"/>
    <property type="gene ID" value="ENSFHEG00000006567.1"/>
</dbReference>
<keyword evidence="1" id="KW-0732">Signal</keyword>
<keyword evidence="3" id="KW-1185">Reference proteome</keyword>
<feature type="signal peptide" evidence="1">
    <location>
        <begin position="1"/>
        <end position="32"/>
    </location>
</feature>
<evidence type="ECO:0000313" key="2">
    <source>
        <dbReference type="Ensembl" id="ENSFHEP00000005596.1"/>
    </source>
</evidence>
<feature type="chain" id="PRO_5018536017" evidence="1">
    <location>
        <begin position="33"/>
        <end position="79"/>
    </location>
</feature>
<dbReference type="GeneTree" id="ENSGT00940000167132"/>
<organism evidence="2 3">
    <name type="scientific">Fundulus heteroclitus</name>
    <name type="common">Killifish</name>
    <name type="synonym">Mummichog</name>
    <dbReference type="NCBI Taxonomy" id="8078"/>
    <lineage>
        <taxon>Eukaryota</taxon>
        <taxon>Metazoa</taxon>
        <taxon>Chordata</taxon>
        <taxon>Craniata</taxon>
        <taxon>Vertebrata</taxon>
        <taxon>Euteleostomi</taxon>
        <taxon>Actinopterygii</taxon>
        <taxon>Neopterygii</taxon>
        <taxon>Teleostei</taxon>
        <taxon>Neoteleostei</taxon>
        <taxon>Acanthomorphata</taxon>
        <taxon>Ovalentaria</taxon>
        <taxon>Atherinomorphae</taxon>
        <taxon>Cyprinodontiformes</taxon>
        <taxon>Fundulidae</taxon>
        <taxon>Fundulus</taxon>
    </lineage>
</organism>
<accession>A0A3Q2P0X5</accession>